<evidence type="ECO:0000313" key="5">
    <source>
        <dbReference type="EMBL" id="MCO8276545.1"/>
    </source>
</evidence>
<dbReference type="PANTHER" id="PTHR38011:SF7">
    <property type="entry name" value="2,5-DIAMINO-6-RIBOSYLAMINO-4(3H)-PYRIMIDINONE 5'-PHOSPHATE REDUCTASE"/>
    <property type="match status" value="1"/>
</dbReference>
<proteinExistence type="predicted"/>
<accession>A0ABT1E090</accession>
<reference evidence="5 6" key="1">
    <citation type="submission" date="2022-06" db="EMBL/GenBank/DDBJ databases">
        <title>New Species of the Genus Actinoplanes, ActinopZanes ferrugineus.</title>
        <authorList>
            <person name="Ding P."/>
        </authorList>
    </citation>
    <scope>NUCLEOTIDE SEQUENCE [LARGE SCALE GENOMIC DNA]</scope>
    <source>
        <strain evidence="5 6">TRM88003</strain>
    </source>
</reference>
<dbReference type="InterPro" id="IPR050765">
    <property type="entry name" value="Riboflavin_Biosynth_HTPR"/>
</dbReference>
<evidence type="ECO:0000256" key="1">
    <source>
        <dbReference type="ARBA" id="ARBA00005104"/>
    </source>
</evidence>
<dbReference type="Gene3D" id="3.40.430.10">
    <property type="entry name" value="Dihydrofolate Reductase, subunit A"/>
    <property type="match status" value="1"/>
</dbReference>
<dbReference type="InterPro" id="IPR002734">
    <property type="entry name" value="RibDG_C"/>
</dbReference>
<name>A0ABT1E090_9ACTN</name>
<evidence type="ECO:0000256" key="3">
    <source>
        <dbReference type="ARBA" id="ARBA00023002"/>
    </source>
</evidence>
<gene>
    <name evidence="5" type="ORF">M1L60_38805</name>
</gene>
<comment type="pathway">
    <text evidence="1">Cofactor biosynthesis; riboflavin biosynthesis.</text>
</comment>
<keyword evidence="3" id="KW-0560">Oxidoreductase</keyword>
<dbReference type="EMBL" id="JAMYJR010000048">
    <property type="protein sequence ID" value="MCO8276545.1"/>
    <property type="molecule type" value="Genomic_DNA"/>
</dbReference>
<dbReference type="PANTHER" id="PTHR38011">
    <property type="entry name" value="DIHYDROFOLATE REDUCTASE FAMILY PROTEIN (AFU_ORTHOLOGUE AFUA_8G06820)"/>
    <property type="match status" value="1"/>
</dbReference>
<organism evidence="5 6">
    <name type="scientific">Paractinoplanes aksuensis</name>
    <dbReference type="NCBI Taxonomy" id="2939490"/>
    <lineage>
        <taxon>Bacteria</taxon>
        <taxon>Bacillati</taxon>
        <taxon>Actinomycetota</taxon>
        <taxon>Actinomycetes</taxon>
        <taxon>Micromonosporales</taxon>
        <taxon>Micromonosporaceae</taxon>
        <taxon>Paractinoplanes</taxon>
    </lineage>
</organism>
<evidence type="ECO:0000256" key="2">
    <source>
        <dbReference type="ARBA" id="ARBA00022857"/>
    </source>
</evidence>
<evidence type="ECO:0000259" key="4">
    <source>
        <dbReference type="Pfam" id="PF01872"/>
    </source>
</evidence>
<dbReference type="SUPFAM" id="SSF53597">
    <property type="entry name" value="Dihydrofolate reductase-like"/>
    <property type="match status" value="1"/>
</dbReference>
<protein>
    <submittedName>
        <fullName evidence="5">Dihydrofolate reductase family protein</fullName>
    </submittedName>
</protein>
<dbReference type="Proteomes" id="UP001523369">
    <property type="component" value="Unassembled WGS sequence"/>
</dbReference>
<dbReference type="Pfam" id="PF01872">
    <property type="entry name" value="RibD_C"/>
    <property type="match status" value="1"/>
</dbReference>
<keyword evidence="2" id="KW-0521">NADP</keyword>
<dbReference type="RefSeq" id="WP_253242572.1">
    <property type="nucleotide sequence ID" value="NZ_JAMYJR010000048.1"/>
</dbReference>
<keyword evidence="6" id="KW-1185">Reference proteome</keyword>
<dbReference type="InterPro" id="IPR024072">
    <property type="entry name" value="DHFR-like_dom_sf"/>
</dbReference>
<feature type="domain" description="Bacterial bifunctional deaminase-reductase C-terminal" evidence="4">
    <location>
        <begin position="5"/>
        <end position="236"/>
    </location>
</feature>
<sequence length="248" mass="26490">MEKPRVVVSVTTTVDGRVSLRRDRPLMTTEDGKVWETLRPPSAQAVDEARTAQLERLYSPTVTLEGSGSMVPPSAGPLTGLPPAGSDDVYDDFLAVEAERWFAVVDGRGRVRWTMKEAGGQHLLVLVSHATPAAYLAYLRREGISYLVAGTQRVDLGAALRRMRSRLGVTCVVSSGGGGINGALLRAGLVDEIQLVVLPAAIGGAGTPGLFDGPALADGEFPTRLRLLSSHTEADGTLWLRYDVARSR</sequence>
<comment type="caution">
    <text evidence="5">The sequence shown here is derived from an EMBL/GenBank/DDBJ whole genome shotgun (WGS) entry which is preliminary data.</text>
</comment>
<evidence type="ECO:0000313" key="6">
    <source>
        <dbReference type="Proteomes" id="UP001523369"/>
    </source>
</evidence>